<evidence type="ECO:0000256" key="1">
    <source>
        <dbReference type="SAM" id="Coils"/>
    </source>
</evidence>
<dbReference type="Proteomes" id="UP001498421">
    <property type="component" value="Unassembled WGS sequence"/>
</dbReference>
<feature type="compositionally biased region" description="Low complexity" evidence="2">
    <location>
        <begin position="267"/>
        <end position="278"/>
    </location>
</feature>
<comment type="caution">
    <text evidence="3">The sequence shown here is derived from an EMBL/GenBank/DDBJ whole genome shotgun (WGS) entry which is preliminary data.</text>
</comment>
<feature type="compositionally biased region" description="Basic residues" evidence="2">
    <location>
        <begin position="191"/>
        <end position="207"/>
    </location>
</feature>
<dbReference type="PANTHER" id="PTHR42067:SF1">
    <property type="entry name" value="MITOTIC APPARATUS PROTEIN P62"/>
    <property type="match status" value="1"/>
</dbReference>
<name>A0ABR1ICC1_9HYPO</name>
<organism evidence="3 4">
    <name type="scientific">Neonectria magnoliae</name>
    <dbReference type="NCBI Taxonomy" id="2732573"/>
    <lineage>
        <taxon>Eukaryota</taxon>
        <taxon>Fungi</taxon>
        <taxon>Dikarya</taxon>
        <taxon>Ascomycota</taxon>
        <taxon>Pezizomycotina</taxon>
        <taxon>Sordariomycetes</taxon>
        <taxon>Hypocreomycetidae</taxon>
        <taxon>Hypocreales</taxon>
        <taxon>Nectriaceae</taxon>
        <taxon>Neonectria</taxon>
    </lineage>
</organism>
<dbReference type="EMBL" id="JAZAVK010000018">
    <property type="protein sequence ID" value="KAK7430582.1"/>
    <property type="molecule type" value="Genomic_DNA"/>
</dbReference>
<keyword evidence="4" id="KW-1185">Reference proteome</keyword>
<feature type="compositionally biased region" description="Acidic residues" evidence="2">
    <location>
        <begin position="250"/>
        <end position="265"/>
    </location>
</feature>
<proteinExistence type="predicted"/>
<sequence length="327" mass="35494">MAPTRVLRFARSDDESAFVLLQVTPKDSRPLDLNQDPLPGIQATATVQSESSISITIRKETQGITQRLGAITLKHDDEQPIELFEWCGAAVEASASSKQAVVNLTTQSRDSEAAVAQLQSQLEELIQAKHEDETALLRKFRDLLNEKKVKIREQQQVLAAGSFNASHPGSSQPSQIKQEGEPAEPAVPAKSARKAGRSRTTKRKTPASKRVEEEESDEDAPVQAMDVDVKQEVEDTDPGETTDATASVTSDDDDEDANSNDEDEAGSSSKTAKTASKSQAESREIPTKKATRQPPPRRDLPFNNKPTRSAPAPIAPGDSETDSDDEL</sequence>
<feature type="compositionally biased region" description="Polar residues" evidence="2">
    <location>
        <begin position="163"/>
        <end position="177"/>
    </location>
</feature>
<evidence type="ECO:0000313" key="3">
    <source>
        <dbReference type="EMBL" id="KAK7430582.1"/>
    </source>
</evidence>
<dbReference type="PANTHER" id="PTHR42067">
    <property type="entry name" value="YALI0C15378P"/>
    <property type="match status" value="1"/>
</dbReference>
<gene>
    <name evidence="3" type="ORF">QQZ08_002874</name>
</gene>
<dbReference type="InterPro" id="IPR014751">
    <property type="entry name" value="XRCC4-like_C"/>
</dbReference>
<evidence type="ECO:0000313" key="4">
    <source>
        <dbReference type="Proteomes" id="UP001498421"/>
    </source>
</evidence>
<reference evidence="3 4" key="1">
    <citation type="journal article" date="2025" name="Microbiol. Resour. Announc.">
        <title>Draft genome sequences for Neonectria magnoliae and Neonectria punicea, canker pathogens of Liriodendron tulipifera and Acer saccharum in West Virginia.</title>
        <authorList>
            <person name="Petronek H.M."/>
            <person name="Kasson M.T."/>
            <person name="Metheny A.M."/>
            <person name="Stauder C.M."/>
            <person name="Lovett B."/>
            <person name="Lynch S.C."/>
            <person name="Garnas J.R."/>
            <person name="Kasson L.R."/>
            <person name="Stajich J.E."/>
        </authorList>
    </citation>
    <scope>NUCLEOTIDE SEQUENCE [LARGE SCALE GENOMIC DNA]</scope>
    <source>
        <strain evidence="3 4">NRRL 64651</strain>
    </source>
</reference>
<dbReference type="Gene3D" id="1.20.5.370">
    <property type="match status" value="1"/>
</dbReference>
<feature type="region of interest" description="Disordered" evidence="2">
    <location>
        <begin position="162"/>
        <end position="327"/>
    </location>
</feature>
<dbReference type="SUPFAM" id="SSF58022">
    <property type="entry name" value="XRCC4, C-terminal oligomerization domain"/>
    <property type="match status" value="1"/>
</dbReference>
<accession>A0ABR1ICC1</accession>
<keyword evidence="1" id="KW-0175">Coiled coil</keyword>
<evidence type="ECO:0008006" key="5">
    <source>
        <dbReference type="Google" id="ProtNLM"/>
    </source>
</evidence>
<protein>
    <recommendedName>
        <fullName evidence="5">Mitotic apparatus protein p62</fullName>
    </recommendedName>
</protein>
<feature type="coiled-coil region" evidence="1">
    <location>
        <begin position="108"/>
        <end position="135"/>
    </location>
</feature>
<evidence type="ECO:0000256" key="2">
    <source>
        <dbReference type="SAM" id="MobiDB-lite"/>
    </source>
</evidence>